<dbReference type="GeneID" id="36563148"/>
<evidence type="ECO:0000313" key="1">
    <source>
        <dbReference type="EMBL" id="PLB51933.1"/>
    </source>
</evidence>
<name>A0A2I2GGC3_9EURO</name>
<reference evidence="1 2" key="1">
    <citation type="submission" date="2016-12" db="EMBL/GenBank/DDBJ databases">
        <title>The genomes of Aspergillus section Nigri reveals drivers in fungal speciation.</title>
        <authorList>
            <consortium name="DOE Joint Genome Institute"/>
            <person name="Vesth T.C."/>
            <person name="Nybo J."/>
            <person name="Theobald S."/>
            <person name="Brandl J."/>
            <person name="Frisvad J.C."/>
            <person name="Nielsen K.F."/>
            <person name="Lyhne E.K."/>
            <person name="Kogle M.E."/>
            <person name="Kuo A."/>
            <person name="Riley R."/>
            <person name="Clum A."/>
            <person name="Nolan M."/>
            <person name="Lipzen A."/>
            <person name="Salamov A."/>
            <person name="Henrissat B."/>
            <person name="Wiebenga A."/>
            <person name="De Vries R.P."/>
            <person name="Grigoriev I.V."/>
            <person name="Mortensen U.H."/>
            <person name="Andersen M.R."/>
            <person name="Baker S.E."/>
        </authorList>
    </citation>
    <scope>NUCLEOTIDE SEQUENCE [LARGE SCALE GENOMIC DNA]</scope>
    <source>
        <strain evidence="1 2">IBT 23096</strain>
    </source>
</reference>
<comment type="caution">
    <text evidence="1">The sequence shown here is derived from an EMBL/GenBank/DDBJ whole genome shotgun (WGS) entry which is preliminary data.</text>
</comment>
<proteinExistence type="predicted"/>
<keyword evidence="2" id="KW-1185">Reference proteome</keyword>
<accession>A0A2I2GGC3</accession>
<dbReference type="AlphaFoldDB" id="A0A2I2GGC3"/>
<protein>
    <submittedName>
        <fullName evidence="1">Uncharacterized protein</fullName>
    </submittedName>
</protein>
<organism evidence="1 2">
    <name type="scientific">Aspergillus steynii IBT 23096</name>
    <dbReference type="NCBI Taxonomy" id="1392250"/>
    <lineage>
        <taxon>Eukaryota</taxon>
        <taxon>Fungi</taxon>
        <taxon>Dikarya</taxon>
        <taxon>Ascomycota</taxon>
        <taxon>Pezizomycotina</taxon>
        <taxon>Eurotiomycetes</taxon>
        <taxon>Eurotiomycetidae</taxon>
        <taxon>Eurotiales</taxon>
        <taxon>Aspergillaceae</taxon>
        <taxon>Aspergillus</taxon>
        <taxon>Aspergillus subgen. Circumdati</taxon>
    </lineage>
</organism>
<dbReference type="Proteomes" id="UP000234275">
    <property type="component" value="Unassembled WGS sequence"/>
</dbReference>
<dbReference type="RefSeq" id="XP_024707235.1">
    <property type="nucleotide sequence ID" value="XM_024855441.1"/>
</dbReference>
<sequence>MPENCFSLGLSVLPARGSFHFPEEDRYHLPSASLQTCGYGFYCFLYPSLFFEVNAAIVFPSLCMSFVLDETAVLAISWGRFKKASHVASRGRLMRPFRGLSTRQKKAVRSTRAPSSIGLNTRSHIQCDPILTHDYPDQHIATVELRRQPGQITARRLLRWFL</sequence>
<dbReference type="VEuPathDB" id="FungiDB:P170DRAFT_93904"/>
<dbReference type="EMBL" id="MSFO01000002">
    <property type="protein sequence ID" value="PLB51933.1"/>
    <property type="molecule type" value="Genomic_DNA"/>
</dbReference>
<evidence type="ECO:0000313" key="2">
    <source>
        <dbReference type="Proteomes" id="UP000234275"/>
    </source>
</evidence>
<gene>
    <name evidence="1" type="ORF">P170DRAFT_93904</name>
</gene>